<evidence type="ECO:0000256" key="2">
    <source>
        <dbReference type="ARBA" id="ARBA00012513"/>
    </source>
</evidence>
<evidence type="ECO:0000256" key="12">
    <source>
        <dbReference type="ARBA" id="ARBA00022989"/>
    </source>
</evidence>
<feature type="domain" description="Protein kinase" evidence="22">
    <location>
        <begin position="227"/>
        <end position="496"/>
    </location>
</feature>
<keyword evidence="6 21" id="KW-0812">Transmembrane</keyword>
<dbReference type="EC" id="2.7.11.1" evidence="2"/>
<dbReference type="GO" id="GO:0004674">
    <property type="term" value="F:protein serine/threonine kinase activity"/>
    <property type="evidence" value="ECO:0007669"/>
    <property type="project" value="UniProtKB-KW"/>
</dbReference>
<keyword evidence="4" id="KW-0245">EGF-like domain</keyword>
<dbReference type="PANTHER" id="PTHR47976:SF78">
    <property type="entry name" value="RECEPTOR-LIKE SERINE_THREONINE-PROTEIN KINASE"/>
    <property type="match status" value="1"/>
</dbReference>
<evidence type="ECO:0000256" key="20">
    <source>
        <dbReference type="RuleBase" id="RU000304"/>
    </source>
</evidence>
<dbReference type="FunFam" id="1.10.510.10:FF:000237">
    <property type="entry name" value="G-type lectin S-receptor-like serine/threonine-protein kinase"/>
    <property type="match status" value="1"/>
</dbReference>
<dbReference type="SUPFAM" id="SSF56112">
    <property type="entry name" value="Protein kinase-like (PK-like)"/>
    <property type="match status" value="1"/>
</dbReference>
<evidence type="ECO:0000259" key="22">
    <source>
        <dbReference type="PROSITE" id="PS50011"/>
    </source>
</evidence>
<dbReference type="SMART" id="SM00220">
    <property type="entry name" value="S_TKc"/>
    <property type="match status" value="1"/>
</dbReference>
<evidence type="ECO:0000256" key="21">
    <source>
        <dbReference type="SAM" id="Phobius"/>
    </source>
</evidence>
<keyword evidence="7" id="KW-0732">Signal</keyword>
<evidence type="ECO:0000256" key="13">
    <source>
        <dbReference type="ARBA" id="ARBA00023136"/>
    </source>
</evidence>
<dbReference type="Proteomes" id="UP001642360">
    <property type="component" value="Unassembled WGS sequence"/>
</dbReference>
<keyword evidence="10" id="KW-0418">Kinase</keyword>
<evidence type="ECO:0000256" key="8">
    <source>
        <dbReference type="ARBA" id="ARBA00022734"/>
    </source>
</evidence>
<dbReference type="PANTHER" id="PTHR47976">
    <property type="entry name" value="G-TYPE LECTIN S-RECEPTOR-LIKE SERINE/THREONINE-PROTEIN KINASE SD2-5"/>
    <property type="match status" value="1"/>
</dbReference>
<evidence type="ECO:0000256" key="3">
    <source>
        <dbReference type="ARBA" id="ARBA00022527"/>
    </source>
</evidence>
<dbReference type="FunFam" id="3.30.200.20:FF:000059">
    <property type="entry name" value="S-receptor-like serine/threonine-protein kinase"/>
    <property type="match status" value="1"/>
</dbReference>
<keyword evidence="11 19" id="KW-0067">ATP-binding</keyword>
<feature type="binding site" evidence="19">
    <location>
        <position position="258"/>
    </location>
    <ligand>
        <name>ATP</name>
        <dbReference type="ChEBI" id="CHEBI:30616"/>
    </ligand>
</feature>
<evidence type="ECO:0000313" key="23">
    <source>
        <dbReference type="EMBL" id="CAK9185006.1"/>
    </source>
</evidence>
<dbReference type="InterPro" id="IPR000719">
    <property type="entry name" value="Prot_kinase_dom"/>
</dbReference>
<evidence type="ECO:0000256" key="4">
    <source>
        <dbReference type="ARBA" id="ARBA00022536"/>
    </source>
</evidence>
<dbReference type="PROSITE" id="PS00107">
    <property type="entry name" value="PROTEIN_KINASE_ATP"/>
    <property type="match status" value="1"/>
</dbReference>
<dbReference type="InterPro" id="IPR051343">
    <property type="entry name" value="G-type_lectin_kinases/EP1-like"/>
</dbReference>
<evidence type="ECO:0000256" key="15">
    <source>
        <dbReference type="ARBA" id="ARBA00023170"/>
    </source>
</evidence>
<keyword evidence="16" id="KW-0325">Glycoprotein</keyword>
<dbReference type="PROSITE" id="PS00108">
    <property type="entry name" value="PROTEIN_KINASE_ST"/>
    <property type="match status" value="1"/>
</dbReference>
<comment type="caution">
    <text evidence="23">The sequence shown here is derived from an EMBL/GenBank/DDBJ whole genome shotgun (WGS) entry which is preliminary data.</text>
</comment>
<comment type="similarity">
    <text evidence="20">Belongs to the protein kinase superfamily.</text>
</comment>
<dbReference type="PROSITE" id="PS50011">
    <property type="entry name" value="PROTEIN_KINASE_DOM"/>
    <property type="match status" value="1"/>
</dbReference>
<evidence type="ECO:0000256" key="7">
    <source>
        <dbReference type="ARBA" id="ARBA00022729"/>
    </source>
</evidence>
<dbReference type="EMBL" id="CAUOFW020009168">
    <property type="protein sequence ID" value="CAK9185006.1"/>
    <property type="molecule type" value="Genomic_DNA"/>
</dbReference>
<dbReference type="AlphaFoldDB" id="A0ABC8UVA6"/>
<dbReference type="GO" id="GO:0030246">
    <property type="term" value="F:carbohydrate binding"/>
    <property type="evidence" value="ECO:0007669"/>
    <property type="project" value="UniProtKB-KW"/>
</dbReference>
<comment type="catalytic activity">
    <reaction evidence="18">
        <text>L-seryl-[protein] + ATP = O-phospho-L-seryl-[protein] + ADP + H(+)</text>
        <dbReference type="Rhea" id="RHEA:17989"/>
        <dbReference type="Rhea" id="RHEA-COMP:9863"/>
        <dbReference type="Rhea" id="RHEA-COMP:11604"/>
        <dbReference type="ChEBI" id="CHEBI:15378"/>
        <dbReference type="ChEBI" id="CHEBI:29999"/>
        <dbReference type="ChEBI" id="CHEBI:30616"/>
        <dbReference type="ChEBI" id="CHEBI:83421"/>
        <dbReference type="ChEBI" id="CHEBI:456216"/>
        <dbReference type="EC" id="2.7.11.1"/>
    </reaction>
</comment>
<reference evidence="23 24" key="1">
    <citation type="submission" date="2024-02" db="EMBL/GenBank/DDBJ databases">
        <authorList>
            <person name="Vignale AGUSTIN F."/>
            <person name="Sosa J E."/>
            <person name="Modenutti C."/>
        </authorList>
    </citation>
    <scope>NUCLEOTIDE SEQUENCE [LARGE SCALE GENOMIC DNA]</scope>
</reference>
<evidence type="ECO:0000256" key="17">
    <source>
        <dbReference type="ARBA" id="ARBA00047899"/>
    </source>
</evidence>
<dbReference type="InterPro" id="IPR011009">
    <property type="entry name" value="Kinase-like_dom_sf"/>
</dbReference>
<keyword evidence="9 19" id="KW-0547">Nucleotide-binding</keyword>
<dbReference type="Gene3D" id="1.10.510.10">
    <property type="entry name" value="Transferase(Phosphotransferase) domain 1"/>
    <property type="match status" value="1"/>
</dbReference>
<dbReference type="GO" id="GO:0016020">
    <property type="term" value="C:membrane"/>
    <property type="evidence" value="ECO:0007669"/>
    <property type="project" value="UniProtKB-SubCell"/>
</dbReference>
<keyword evidence="13 21" id="KW-0472">Membrane</keyword>
<evidence type="ECO:0000256" key="10">
    <source>
        <dbReference type="ARBA" id="ARBA00022777"/>
    </source>
</evidence>
<keyword evidence="12 21" id="KW-1133">Transmembrane helix</keyword>
<dbReference type="Pfam" id="PF00069">
    <property type="entry name" value="Pkinase"/>
    <property type="match status" value="1"/>
</dbReference>
<evidence type="ECO:0000256" key="18">
    <source>
        <dbReference type="ARBA" id="ARBA00048679"/>
    </source>
</evidence>
<organism evidence="23 24">
    <name type="scientific">Ilex paraguariensis</name>
    <name type="common">yerba mate</name>
    <dbReference type="NCBI Taxonomy" id="185542"/>
    <lineage>
        <taxon>Eukaryota</taxon>
        <taxon>Viridiplantae</taxon>
        <taxon>Streptophyta</taxon>
        <taxon>Embryophyta</taxon>
        <taxon>Tracheophyta</taxon>
        <taxon>Spermatophyta</taxon>
        <taxon>Magnoliopsida</taxon>
        <taxon>eudicotyledons</taxon>
        <taxon>Gunneridae</taxon>
        <taxon>Pentapetalae</taxon>
        <taxon>asterids</taxon>
        <taxon>campanulids</taxon>
        <taxon>Aquifoliales</taxon>
        <taxon>Aquifoliaceae</taxon>
        <taxon>Ilex</taxon>
    </lineage>
</organism>
<evidence type="ECO:0000256" key="19">
    <source>
        <dbReference type="PROSITE-ProRule" id="PRU10141"/>
    </source>
</evidence>
<keyword evidence="5" id="KW-0808">Transferase</keyword>
<evidence type="ECO:0000256" key="5">
    <source>
        <dbReference type="ARBA" id="ARBA00022679"/>
    </source>
</evidence>
<evidence type="ECO:0000256" key="11">
    <source>
        <dbReference type="ARBA" id="ARBA00022840"/>
    </source>
</evidence>
<dbReference type="Gene3D" id="3.30.200.20">
    <property type="entry name" value="Phosphorylase Kinase, domain 1"/>
    <property type="match status" value="1"/>
</dbReference>
<keyword evidence="24" id="KW-1185">Reference proteome</keyword>
<evidence type="ECO:0000256" key="16">
    <source>
        <dbReference type="ARBA" id="ARBA00023180"/>
    </source>
</evidence>
<evidence type="ECO:0000313" key="24">
    <source>
        <dbReference type="Proteomes" id="UP001642360"/>
    </source>
</evidence>
<dbReference type="SUPFAM" id="SSF51110">
    <property type="entry name" value="alpha-D-mannose-specific plant lectins"/>
    <property type="match status" value="1"/>
</dbReference>
<protein>
    <recommendedName>
        <fullName evidence="2">non-specific serine/threonine protein kinase</fullName>
        <ecNumber evidence="2">2.7.11.1</ecNumber>
    </recommendedName>
</protein>
<dbReference type="GO" id="GO:0005524">
    <property type="term" value="F:ATP binding"/>
    <property type="evidence" value="ECO:0007669"/>
    <property type="project" value="UniProtKB-UniRule"/>
</dbReference>
<dbReference type="InterPro" id="IPR017441">
    <property type="entry name" value="Protein_kinase_ATP_BS"/>
</dbReference>
<dbReference type="InterPro" id="IPR036426">
    <property type="entry name" value="Bulb-type_lectin_dom_sf"/>
</dbReference>
<evidence type="ECO:0000256" key="9">
    <source>
        <dbReference type="ARBA" id="ARBA00022741"/>
    </source>
</evidence>
<gene>
    <name evidence="23" type="ORF">ILEXP_LOCUS55369</name>
</gene>
<comment type="subcellular location">
    <subcellularLocation>
        <location evidence="1">Membrane</location>
        <topology evidence="1">Single-pass type I membrane protein</topology>
    </subcellularLocation>
</comment>
<name>A0ABC8UVA6_9AQUA</name>
<sequence length="496" mass="55826">MLHSGNFVLSSNDSAKVWESFENPTDTILPTQVLGLGGKLYSRLNEATNSKGGFELQYFSNGVLNSIPWLGPLNTLMMRTIIASAHLAPTLLNLDFSWFLANRSCLRDCLCAAAIFDGLNSRCWKKKLPLFNGRVESALALIKVRRDVSSVPGLPNISSNRFGNTKTQKQILLGSLGSSMFFNVMLLVLIARIVLLRRKNKRPAKDPTVIEPNLRLFSFKEFNEATDGFKDELGRGSSGSVYKGVLKSGSRNLVAVKKLNKLSSEGEREFKSEVDAIGKTHHKNLVQLLGYCQEGPHQLLVYEFMSNGSLETFLFGSPRPNWTERSPVAIGIARGLVYLHEECKSTIIHCDIKPQNILLDENFTPRISDFGLSKTLMMDQSRTCTAIRGTRGYVAPEWFKNVPVTVKVDVYSFGVVLLEIICGRRRVEMEFGEEERAILSNWAYTCYMERRLDCLLENEDFGLCDMAILRRWVMTAIWCIQEDTSKRPTMKTDTNA</sequence>
<keyword evidence="8" id="KW-0430">Lectin</keyword>
<evidence type="ECO:0000256" key="6">
    <source>
        <dbReference type="ARBA" id="ARBA00022692"/>
    </source>
</evidence>
<accession>A0ABC8UVA6</accession>
<comment type="catalytic activity">
    <reaction evidence="17">
        <text>L-threonyl-[protein] + ATP = O-phospho-L-threonyl-[protein] + ADP + H(+)</text>
        <dbReference type="Rhea" id="RHEA:46608"/>
        <dbReference type="Rhea" id="RHEA-COMP:11060"/>
        <dbReference type="Rhea" id="RHEA-COMP:11605"/>
        <dbReference type="ChEBI" id="CHEBI:15378"/>
        <dbReference type="ChEBI" id="CHEBI:30013"/>
        <dbReference type="ChEBI" id="CHEBI:30616"/>
        <dbReference type="ChEBI" id="CHEBI:61977"/>
        <dbReference type="ChEBI" id="CHEBI:456216"/>
        <dbReference type="EC" id="2.7.11.1"/>
    </reaction>
</comment>
<evidence type="ECO:0000256" key="1">
    <source>
        <dbReference type="ARBA" id="ARBA00004479"/>
    </source>
</evidence>
<keyword evidence="15" id="KW-0675">Receptor</keyword>
<keyword evidence="14" id="KW-1015">Disulfide bond</keyword>
<evidence type="ECO:0000256" key="14">
    <source>
        <dbReference type="ARBA" id="ARBA00023157"/>
    </source>
</evidence>
<dbReference type="InterPro" id="IPR008271">
    <property type="entry name" value="Ser/Thr_kinase_AS"/>
</dbReference>
<proteinExistence type="inferred from homology"/>
<keyword evidence="3 20" id="KW-0723">Serine/threonine-protein kinase</keyword>
<feature type="transmembrane region" description="Helical" evidence="21">
    <location>
        <begin position="171"/>
        <end position="195"/>
    </location>
</feature>